<comment type="caution">
    <text evidence="1">The sequence shown here is derived from an EMBL/GenBank/DDBJ whole genome shotgun (WGS) entry which is preliminary data.</text>
</comment>
<accession>A0A918DKC2</accession>
<sequence>MRTRKSIGNIGYAEAQIGPDHWVRVGDRLLPKQIHVVLPGAGGQPRLTARLEVVEGIPQCREITIASVENGREVKQNDLRTVSIAEMVEGIYAGFSEKIEREENGVIMAVASSGEIAYVDAMHDIAAARKGRGARKITPTFLAEVADVYRANVNENPTQAVRRTYDVSTSMAAEYVRRARKAGLLPATTSGKKQA</sequence>
<organism evidence="1 2">
    <name type="scientific">Nonomuraea cavernae</name>
    <dbReference type="NCBI Taxonomy" id="2045107"/>
    <lineage>
        <taxon>Bacteria</taxon>
        <taxon>Bacillati</taxon>
        <taxon>Actinomycetota</taxon>
        <taxon>Actinomycetes</taxon>
        <taxon>Streptosporangiales</taxon>
        <taxon>Streptosporangiaceae</taxon>
        <taxon>Nonomuraea</taxon>
    </lineage>
</organism>
<dbReference type="Proteomes" id="UP000646523">
    <property type="component" value="Unassembled WGS sequence"/>
</dbReference>
<proteinExistence type="predicted"/>
<reference evidence="1" key="2">
    <citation type="submission" date="2020-09" db="EMBL/GenBank/DDBJ databases">
        <authorList>
            <person name="Sun Q."/>
            <person name="Zhou Y."/>
        </authorList>
    </citation>
    <scope>NUCLEOTIDE SEQUENCE</scope>
    <source>
        <strain evidence="1">CGMCC 4.7368</strain>
    </source>
</reference>
<gene>
    <name evidence="1" type="ORF">GCM10012289_34650</name>
</gene>
<keyword evidence="2" id="KW-1185">Reference proteome</keyword>
<evidence type="ECO:0000313" key="1">
    <source>
        <dbReference type="EMBL" id="GGO70682.1"/>
    </source>
</evidence>
<name>A0A918DKC2_9ACTN</name>
<protein>
    <submittedName>
        <fullName evidence="1">Uncharacterized protein</fullName>
    </submittedName>
</protein>
<reference evidence="1" key="1">
    <citation type="journal article" date="2014" name="Int. J. Syst. Evol. Microbiol.">
        <title>Complete genome sequence of Corynebacterium casei LMG S-19264T (=DSM 44701T), isolated from a smear-ripened cheese.</title>
        <authorList>
            <consortium name="US DOE Joint Genome Institute (JGI-PGF)"/>
            <person name="Walter F."/>
            <person name="Albersmeier A."/>
            <person name="Kalinowski J."/>
            <person name="Ruckert C."/>
        </authorList>
    </citation>
    <scope>NUCLEOTIDE SEQUENCE</scope>
    <source>
        <strain evidence="1">CGMCC 4.7368</strain>
    </source>
</reference>
<evidence type="ECO:0000313" key="2">
    <source>
        <dbReference type="Proteomes" id="UP000646523"/>
    </source>
</evidence>
<dbReference type="RefSeq" id="WP_189125135.1">
    <property type="nucleotide sequence ID" value="NZ_BMNH01000009.1"/>
</dbReference>
<dbReference type="AlphaFoldDB" id="A0A918DKC2"/>
<dbReference type="EMBL" id="BMNH01000009">
    <property type="protein sequence ID" value="GGO70682.1"/>
    <property type="molecule type" value="Genomic_DNA"/>
</dbReference>